<dbReference type="GO" id="GO:0003677">
    <property type="term" value="F:DNA binding"/>
    <property type="evidence" value="ECO:0007669"/>
    <property type="project" value="UniProtKB-UniRule"/>
</dbReference>
<dbReference type="GO" id="GO:0000160">
    <property type="term" value="P:phosphorelay signal transduction system"/>
    <property type="evidence" value="ECO:0007669"/>
    <property type="project" value="InterPro"/>
</dbReference>
<gene>
    <name evidence="5" type="ORF">SAMN04488121_10445</name>
</gene>
<evidence type="ECO:0000313" key="5">
    <source>
        <dbReference type="EMBL" id="SDG37552.1"/>
    </source>
</evidence>
<dbReference type="Pfam" id="PF00486">
    <property type="entry name" value="Trans_reg_C"/>
    <property type="match status" value="1"/>
</dbReference>
<keyword evidence="3" id="KW-0472">Membrane</keyword>
<dbReference type="STRING" id="104663.SAMN04488121_10445"/>
<dbReference type="EMBL" id="FNBN01000004">
    <property type="protein sequence ID" value="SDG37552.1"/>
    <property type="molecule type" value="Genomic_DNA"/>
</dbReference>
<accession>A0A1G7TQW1</accession>
<name>A0A1G7TQW1_CHIFI</name>
<feature type="DNA-binding region" description="OmpR/PhoB-type" evidence="2">
    <location>
        <begin position="222"/>
        <end position="319"/>
    </location>
</feature>
<keyword evidence="3" id="KW-0812">Transmembrane</keyword>
<dbReference type="SMART" id="SM00862">
    <property type="entry name" value="Trans_reg_C"/>
    <property type="match status" value="1"/>
</dbReference>
<evidence type="ECO:0000256" key="3">
    <source>
        <dbReference type="SAM" id="Phobius"/>
    </source>
</evidence>
<evidence type="ECO:0000256" key="2">
    <source>
        <dbReference type="PROSITE-ProRule" id="PRU01091"/>
    </source>
</evidence>
<dbReference type="Proteomes" id="UP000199045">
    <property type="component" value="Unassembled WGS sequence"/>
</dbReference>
<sequence length="326" mass="37062">MHGGLNRFFGKRKYLYGLIPFLLIFVVYLAFNMTGSDDFYLARKEVLLRKIGHELLLQSGDSTSRVLPVKKVAENEYQIRFEKEFTFQPDSLVNTTRRLLAQDPLTRDYVVNVLNCGNASVAFGYAISRDERNNIVTCSRRVQPRACYMINIKFKPTGTDKAMIGYLLASLPFLAFAGFVFFKSAKPQRITTSVSDMTTIGQSDSAPVLIDTEEDGQSSQSARKFTFGPVLFDAEKRQLIIGEKSIELTRTETRLLLIFALSPNETIERSRLQKEIWEDEGVIVGRSLDMFISKLRKKLEFDPNINIVVIRGKGYRLETSYERGAA</sequence>
<evidence type="ECO:0000313" key="6">
    <source>
        <dbReference type="Proteomes" id="UP000199045"/>
    </source>
</evidence>
<keyword evidence="1 2" id="KW-0238">DNA-binding</keyword>
<proteinExistence type="predicted"/>
<keyword evidence="3" id="KW-1133">Transmembrane helix</keyword>
<dbReference type="RefSeq" id="WP_218124215.1">
    <property type="nucleotide sequence ID" value="NZ_FNBN01000004.1"/>
</dbReference>
<reference evidence="5 6" key="1">
    <citation type="submission" date="2016-10" db="EMBL/GenBank/DDBJ databases">
        <authorList>
            <person name="de Groot N.N."/>
        </authorList>
    </citation>
    <scope>NUCLEOTIDE SEQUENCE [LARGE SCALE GENOMIC DNA]</scope>
    <source>
        <strain evidence="5 6">DSM 527</strain>
    </source>
</reference>
<evidence type="ECO:0000256" key="1">
    <source>
        <dbReference type="ARBA" id="ARBA00023125"/>
    </source>
</evidence>
<dbReference type="InterPro" id="IPR016032">
    <property type="entry name" value="Sig_transdc_resp-reg_C-effctor"/>
</dbReference>
<dbReference type="InterPro" id="IPR036388">
    <property type="entry name" value="WH-like_DNA-bd_sf"/>
</dbReference>
<dbReference type="Gene3D" id="1.10.10.10">
    <property type="entry name" value="Winged helix-like DNA-binding domain superfamily/Winged helix DNA-binding domain"/>
    <property type="match status" value="1"/>
</dbReference>
<dbReference type="CDD" id="cd00383">
    <property type="entry name" value="trans_reg_C"/>
    <property type="match status" value="1"/>
</dbReference>
<dbReference type="GO" id="GO:0006355">
    <property type="term" value="P:regulation of DNA-templated transcription"/>
    <property type="evidence" value="ECO:0007669"/>
    <property type="project" value="InterPro"/>
</dbReference>
<feature type="transmembrane region" description="Helical" evidence="3">
    <location>
        <begin position="163"/>
        <end position="182"/>
    </location>
</feature>
<dbReference type="InterPro" id="IPR001867">
    <property type="entry name" value="OmpR/PhoB-type_DNA-bd"/>
</dbReference>
<feature type="transmembrane region" description="Helical" evidence="3">
    <location>
        <begin position="14"/>
        <end position="31"/>
    </location>
</feature>
<protein>
    <submittedName>
        <fullName evidence="5">Transcriptional regulatory protein, C terminal</fullName>
    </submittedName>
</protein>
<feature type="domain" description="OmpR/PhoB-type" evidence="4">
    <location>
        <begin position="222"/>
        <end position="319"/>
    </location>
</feature>
<dbReference type="PROSITE" id="PS51755">
    <property type="entry name" value="OMPR_PHOB"/>
    <property type="match status" value="1"/>
</dbReference>
<organism evidence="5 6">
    <name type="scientific">Chitinophaga filiformis</name>
    <name type="common">Myxococcus filiformis</name>
    <name type="synonym">Flexibacter filiformis</name>
    <dbReference type="NCBI Taxonomy" id="104663"/>
    <lineage>
        <taxon>Bacteria</taxon>
        <taxon>Pseudomonadati</taxon>
        <taxon>Bacteroidota</taxon>
        <taxon>Chitinophagia</taxon>
        <taxon>Chitinophagales</taxon>
        <taxon>Chitinophagaceae</taxon>
        <taxon>Chitinophaga</taxon>
    </lineage>
</organism>
<dbReference type="AlphaFoldDB" id="A0A1G7TQW1"/>
<evidence type="ECO:0000259" key="4">
    <source>
        <dbReference type="PROSITE" id="PS51755"/>
    </source>
</evidence>
<dbReference type="SUPFAM" id="SSF46894">
    <property type="entry name" value="C-terminal effector domain of the bipartite response regulators"/>
    <property type="match status" value="1"/>
</dbReference>